<name>A0A1D8NQ25_YARLL</name>
<dbReference type="Proteomes" id="UP000182444">
    <property type="component" value="Chromosome 1F"/>
</dbReference>
<proteinExistence type="predicted"/>
<evidence type="ECO:0000313" key="2">
    <source>
        <dbReference type="Proteomes" id="UP000182444"/>
    </source>
</evidence>
<dbReference type="RefSeq" id="XP_068139582.1">
    <property type="nucleotide sequence ID" value="XM_068283481.1"/>
</dbReference>
<dbReference type="VEuPathDB" id="FungiDB:YALI1_F33513g"/>
<organism evidence="1 2">
    <name type="scientific">Yarrowia lipolytica</name>
    <name type="common">Candida lipolytica</name>
    <dbReference type="NCBI Taxonomy" id="4952"/>
    <lineage>
        <taxon>Eukaryota</taxon>
        <taxon>Fungi</taxon>
        <taxon>Dikarya</taxon>
        <taxon>Ascomycota</taxon>
        <taxon>Saccharomycotina</taxon>
        <taxon>Dipodascomycetes</taxon>
        <taxon>Dipodascales</taxon>
        <taxon>Dipodascales incertae sedis</taxon>
        <taxon>Yarrowia</taxon>
    </lineage>
</organism>
<dbReference type="EMBL" id="CP017558">
    <property type="protein sequence ID" value="AOW07721.1"/>
    <property type="molecule type" value="Genomic_DNA"/>
</dbReference>
<dbReference type="GeneID" id="94584061"/>
<gene>
    <name evidence="1" type="ORF">YALI1_F33513g</name>
</gene>
<protein>
    <submittedName>
        <fullName evidence="1">Uncharacterized protein</fullName>
    </submittedName>
</protein>
<reference evidence="1 2" key="1">
    <citation type="journal article" date="2016" name="PLoS ONE">
        <title>Sequence Assembly of Yarrowia lipolytica Strain W29/CLIB89 Shows Transposable Element Diversity.</title>
        <authorList>
            <person name="Magnan C."/>
            <person name="Yu J."/>
            <person name="Chang I."/>
            <person name="Jahn E."/>
            <person name="Kanomata Y."/>
            <person name="Wu J."/>
            <person name="Zeller M."/>
            <person name="Oakes M."/>
            <person name="Baldi P."/>
            <person name="Sandmeyer S."/>
        </authorList>
    </citation>
    <scope>NUCLEOTIDE SEQUENCE [LARGE SCALE GENOMIC DNA]</scope>
    <source>
        <strain evidence="2">CLIB89(W29)</strain>
    </source>
</reference>
<sequence length="181" mass="19957">MSCCHSLKCEKAGVISNDSHQSTEICDLPLRFSLAYTLYGVSLYFVVFEANPDLWNPPTSYYITTHRTQPSALSCIGPLQIPTSLLNLSKSQHIFFPLVTFSPQTGPSTTIIDTNNPHTFEIVSIHAEEPESGVGSAPKPATACNWMFLANSWSVALSHLDSQSKNISEPPIKVSVRQIRF</sequence>
<evidence type="ECO:0000313" key="1">
    <source>
        <dbReference type="EMBL" id="AOW07721.1"/>
    </source>
</evidence>
<accession>A0A1D8NQ25</accession>
<dbReference type="AlphaFoldDB" id="A0A1D8NQ25"/>